<evidence type="ECO:0000313" key="9">
    <source>
        <dbReference type="Proteomes" id="UP001501565"/>
    </source>
</evidence>
<keyword evidence="5" id="KW-0574">Periplasm</keyword>
<gene>
    <name evidence="8" type="primary">dsbA</name>
    <name evidence="8" type="ORF">GCM10022277_43220</name>
</gene>
<comment type="subcellular location">
    <subcellularLocation>
        <location evidence="5">Periplasm</location>
    </subcellularLocation>
</comment>
<keyword evidence="9" id="KW-1185">Reference proteome</keyword>
<keyword evidence="4" id="KW-0676">Redox-active center</keyword>
<dbReference type="SUPFAM" id="SSF52833">
    <property type="entry name" value="Thioredoxin-like"/>
    <property type="match status" value="1"/>
</dbReference>
<evidence type="ECO:0000256" key="3">
    <source>
        <dbReference type="ARBA" id="ARBA00023157"/>
    </source>
</evidence>
<organism evidence="8 9">
    <name type="scientific">Litoribacillus peritrichatus</name>
    <dbReference type="NCBI Taxonomy" id="718191"/>
    <lineage>
        <taxon>Bacteria</taxon>
        <taxon>Pseudomonadati</taxon>
        <taxon>Pseudomonadota</taxon>
        <taxon>Gammaproteobacteria</taxon>
        <taxon>Oceanospirillales</taxon>
        <taxon>Oceanospirillaceae</taxon>
        <taxon>Litoribacillus</taxon>
    </lineage>
</organism>
<dbReference type="Proteomes" id="UP001501565">
    <property type="component" value="Unassembled WGS sequence"/>
</dbReference>
<dbReference type="PROSITE" id="PS00194">
    <property type="entry name" value="THIOREDOXIN_1"/>
    <property type="match status" value="1"/>
</dbReference>
<dbReference type="InterPro" id="IPR036249">
    <property type="entry name" value="Thioredoxin-like_sf"/>
</dbReference>
<feature type="signal peptide" evidence="6">
    <location>
        <begin position="1"/>
        <end position="22"/>
    </location>
</feature>
<accession>A0ABP7NE96</accession>
<evidence type="ECO:0000256" key="4">
    <source>
        <dbReference type="ARBA" id="ARBA00023284"/>
    </source>
</evidence>
<evidence type="ECO:0000259" key="7">
    <source>
        <dbReference type="Pfam" id="PF01323"/>
    </source>
</evidence>
<name>A0ABP7NE96_9GAMM</name>
<dbReference type="PIRSF" id="PIRSF001488">
    <property type="entry name" value="Tdi_protein"/>
    <property type="match status" value="1"/>
</dbReference>
<keyword evidence="3 5" id="KW-1015">Disulfide bond</keyword>
<comment type="caution">
    <text evidence="8">The sequence shown here is derived from an EMBL/GenBank/DDBJ whole genome shotgun (WGS) entry which is preliminary data.</text>
</comment>
<dbReference type="RefSeq" id="WP_344800752.1">
    <property type="nucleotide sequence ID" value="NZ_BAABBN010000017.1"/>
</dbReference>
<dbReference type="InterPro" id="IPR050824">
    <property type="entry name" value="Thiol_disulfide_DsbA"/>
</dbReference>
<evidence type="ECO:0000256" key="6">
    <source>
        <dbReference type="SAM" id="SignalP"/>
    </source>
</evidence>
<proteinExistence type="inferred from homology"/>
<reference evidence="9" key="1">
    <citation type="journal article" date="2019" name="Int. J. Syst. Evol. Microbiol.">
        <title>The Global Catalogue of Microorganisms (GCM) 10K type strain sequencing project: providing services to taxonomists for standard genome sequencing and annotation.</title>
        <authorList>
            <consortium name="The Broad Institute Genomics Platform"/>
            <consortium name="The Broad Institute Genome Sequencing Center for Infectious Disease"/>
            <person name="Wu L."/>
            <person name="Ma J."/>
        </authorList>
    </citation>
    <scope>NUCLEOTIDE SEQUENCE [LARGE SCALE GENOMIC DNA]</scope>
    <source>
        <strain evidence="9">JCM 17551</strain>
    </source>
</reference>
<sequence length="209" mass="24012">MKKLMVSLVATFAMLLSQLSVAENFVAGKDYQQLPYPVATRDENKIEVIELFWYGCGHCFKFEPMINRWMTTVAEDVDFHHQPGDFGGWAPETQLHYAMEAANVLEKGRAAVFNEYHVLRNKLRSEDKRIAFFKTLGVSEEDYKKAWNSFAVKSKVNMAQSRTRSYRVTGVPAMIVNGKYRVDSRSAGSFDRMLKVVDHLIELERTAKK</sequence>
<protein>
    <recommendedName>
        <fullName evidence="5">Thiol:disulfide interchange protein</fullName>
    </recommendedName>
</protein>
<dbReference type="InterPro" id="IPR023205">
    <property type="entry name" value="DsbA/DsbL"/>
</dbReference>
<dbReference type="PANTHER" id="PTHR35891">
    <property type="entry name" value="THIOL:DISULFIDE INTERCHANGE PROTEIN DSBA"/>
    <property type="match status" value="1"/>
</dbReference>
<dbReference type="PANTHER" id="PTHR35891:SF2">
    <property type="entry name" value="THIOL:DISULFIDE INTERCHANGE PROTEIN DSBA"/>
    <property type="match status" value="1"/>
</dbReference>
<dbReference type="Gene3D" id="3.40.30.10">
    <property type="entry name" value="Glutaredoxin"/>
    <property type="match status" value="1"/>
</dbReference>
<evidence type="ECO:0000256" key="5">
    <source>
        <dbReference type="PIRNR" id="PIRNR001488"/>
    </source>
</evidence>
<dbReference type="CDD" id="cd03019">
    <property type="entry name" value="DsbA_DsbA"/>
    <property type="match status" value="1"/>
</dbReference>
<dbReference type="EMBL" id="BAABBN010000017">
    <property type="protein sequence ID" value="GAA3942734.1"/>
    <property type="molecule type" value="Genomic_DNA"/>
</dbReference>
<evidence type="ECO:0000256" key="1">
    <source>
        <dbReference type="ARBA" id="ARBA00005791"/>
    </source>
</evidence>
<dbReference type="InterPro" id="IPR001853">
    <property type="entry name" value="DSBA-like_thioredoxin_dom"/>
</dbReference>
<feature type="domain" description="DSBA-like thioredoxin" evidence="7">
    <location>
        <begin position="95"/>
        <end position="184"/>
    </location>
</feature>
<dbReference type="Pfam" id="PF01323">
    <property type="entry name" value="DSBA"/>
    <property type="match status" value="1"/>
</dbReference>
<dbReference type="InterPro" id="IPR017937">
    <property type="entry name" value="Thioredoxin_CS"/>
</dbReference>
<evidence type="ECO:0000256" key="2">
    <source>
        <dbReference type="ARBA" id="ARBA00022729"/>
    </source>
</evidence>
<comment type="similarity">
    <text evidence="1">Belongs to the thioredoxin family. DsbA subfamily.</text>
</comment>
<evidence type="ECO:0000313" key="8">
    <source>
        <dbReference type="EMBL" id="GAA3942734.1"/>
    </source>
</evidence>
<keyword evidence="2 6" id="KW-0732">Signal</keyword>
<feature type="chain" id="PRO_5046697094" description="Thiol:disulfide interchange protein" evidence="6">
    <location>
        <begin position="23"/>
        <end position="209"/>
    </location>
</feature>